<feature type="non-terminal residue" evidence="2">
    <location>
        <position position="63"/>
    </location>
</feature>
<name>A0A846HH88_9CYAN</name>
<protein>
    <submittedName>
        <fullName evidence="2">Uncharacterized protein</fullName>
    </submittedName>
</protein>
<dbReference type="EMBL" id="JTCM02000091">
    <property type="protein sequence ID" value="NEU76034.1"/>
    <property type="molecule type" value="Genomic_DNA"/>
</dbReference>
<reference evidence="2 3" key="1">
    <citation type="journal article" date="2015" name="Genome Announc.">
        <title>Draft Genome Sequence of Cyanobacterium Hassallia byssoidea Strain VB512170, Isolated from Monuments in India.</title>
        <authorList>
            <person name="Singh D."/>
            <person name="Chandrababunaidu M.M."/>
            <person name="Panda A."/>
            <person name="Sen D."/>
            <person name="Bhattacharyya S."/>
            <person name="Adhikary S.P."/>
            <person name="Tripathy S."/>
        </authorList>
    </citation>
    <scope>NUCLEOTIDE SEQUENCE [LARGE SCALE GENOMIC DNA]</scope>
    <source>
        <strain evidence="2 3">VB512170</strain>
    </source>
</reference>
<dbReference type="AlphaFoldDB" id="A0A846HH88"/>
<evidence type="ECO:0000256" key="1">
    <source>
        <dbReference type="SAM" id="MobiDB-lite"/>
    </source>
</evidence>
<feature type="region of interest" description="Disordered" evidence="1">
    <location>
        <begin position="1"/>
        <end position="24"/>
    </location>
</feature>
<dbReference type="Proteomes" id="UP000031549">
    <property type="component" value="Unassembled WGS sequence"/>
</dbReference>
<evidence type="ECO:0000313" key="3">
    <source>
        <dbReference type="Proteomes" id="UP000031549"/>
    </source>
</evidence>
<organism evidence="2 3">
    <name type="scientific">Hassallia byssoidea VB512170</name>
    <dbReference type="NCBI Taxonomy" id="1304833"/>
    <lineage>
        <taxon>Bacteria</taxon>
        <taxon>Bacillati</taxon>
        <taxon>Cyanobacteriota</taxon>
        <taxon>Cyanophyceae</taxon>
        <taxon>Nostocales</taxon>
        <taxon>Tolypothrichaceae</taxon>
        <taxon>Hassallia</taxon>
    </lineage>
</organism>
<gene>
    <name evidence="2" type="ORF">PI95_026635</name>
</gene>
<evidence type="ECO:0000313" key="2">
    <source>
        <dbReference type="EMBL" id="NEU76034.1"/>
    </source>
</evidence>
<accession>A0A846HH88</accession>
<keyword evidence="3" id="KW-1185">Reference proteome</keyword>
<sequence length="63" mass="6226">MGNGERGQGGQGGQGDKGTRGQGGEIFLLSYPFTAGATTGRHVLGGSFPPKAALGTPATHCLP</sequence>
<proteinExistence type="predicted"/>
<dbReference type="RefSeq" id="WP_201280617.1">
    <property type="nucleotide sequence ID" value="NZ_JTCM02000091.1"/>
</dbReference>
<comment type="caution">
    <text evidence="2">The sequence shown here is derived from an EMBL/GenBank/DDBJ whole genome shotgun (WGS) entry which is preliminary data.</text>
</comment>